<protein>
    <submittedName>
        <fullName evidence="2">Uncharacterized protein</fullName>
    </submittedName>
</protein>
<dbReference type="VEuPathDB" id="TrichDB:TRFO_26930"/>
<dbReference type="RefSeq" id="XP_068358447.1">
    <property type="nucleotide sequence ID" value="XM_068505243.1"/>
</dbReference>
<feature type="compositionally biased region" description="Basic residues" evidence="1">
    <location>
        <begin position="242"/>
        <end position="252"/>
    </location>
</feature>
<dbReference type="Proteomes" id="UP000179807">
    <property type="component" value="Unassembled WGS sequence"/>
</dbReference>
<dbReference type="AlphaFoldDB" id="A0A1J4K1P5"/>
<evidence type="ECO:0000313" key="2">
    <source>
        <dbReference type="EMBL" id="OHT05311.1"/>
    </source>
</evidence>
<accession>A0A1J4K1P5</accession>
<proteinExistence type="predicted"/>
<feature type="region of interest" description="Disordered" evidence="1">
    <location>
        <begin position="226"/>
        <end position="264"/>
    </location>
</feature>
<feature type="compositionally biased region" description="Polar residues" evidence="1">
    <location>
        <begin position="186"/>
        <end position="200"/>
    </location>
</feature>
<sequence>MENSAGSQSFNDYDKSIPKSDIISFKFIEELEDTKKIDASNTNIVDVKYLNRNDIEEINIQNTPLSDLPFNRLMLLICVGSNLRVINDIPVCSEELELVSTLQEKIRNLLLEGYILTSIDSYDYSYGDDDSISHTPRRHSSNRHKSSKRTPKQSQVNKYEVSPNKNNFYIDEFDDVKKLHRKHSAPSVTGGQLKPSSSTPSKVQLLNEFAFLNNDNLQQTDLFMEPFPKADNPELETAFSPRQKRQRKHHKQHSEASDNSNDGE</sequence>
<dbReference type="EMBL" id="MLAK01000761">
    <property type="protein sequence ID" value="OHT05311.1"/>
    <property type="molecule type" value="Genomic_DNA"/>
</dbReference>
<reference evidence="2" key="1">
    <citation type="submission" date="2016-10" db="EMBL/GenBank/DDBJ databases">
        <authorList>
            <person name="Benchimol M."/>
            <person name="Almeida L.G."/>
            <person name="Vasconcelos A.T."/>
            <person name="Perreira-Neves A."/>
            <person name="Rosa I.A."/>
            <person name="Tasca T."/>
            <person name="Bogo M.R."/>
            <person name="de Souza W."/>
        </authorList>
    </citation>
    <scope>NUCLEOTIDE SEQUENCE [LARGE SCALE GENOMIC DNA]</scope>
    <source>
        <strain evidence="2">K</strain>
    </source>
</reference>
<keyword evidence="3" id="KW-1185">Reference proteome</keyword>
<name>A0A1J4K1P5_9EUKA</name>
<comment type="caution">
    <text evidence="2">The sequence shown here is derived from an EMBL/GenBank/DDBJ whole genome shotgun (WGS) entry which is preliminary data.</text>
</comment>
<dbReference type="GeneID" id="94839947"/>
<dbReference type="OrthoDB" id="265458at2759"/>
<feature type="region of interest" description="Disordered" evidence="1">
    <location>
        <begin position="181"/>
        <end position="200"/>
    </location>
</feature>
<organism evidence="2 3">
    <name type="scientific">Tritrichomonas foetus</name>
    <dbReference type="NCBI Taxonomy" id="1144522"/>
    <lineage>
        <taxon>Eukaryota</taxon>
        <taxon>Metamonada</taxon>
        <taxon>Parabasalia</taxon>
        <taxon>Tritrichomonadida</taxon>
        <taxon>Tritrichomonadidae</taxon>
        <taxon>Tritrichomonas</taxon>
    </lineage>
</organism>
<gene>
    <name evidence="2" type="ORF">TRFO_26930</name>
</gene>
<feature type="compositionally biased region" description="Basic residues" evidence="1">
    <location>
        <begin position="135"/>
        <end position="151"/>
    </location>
</feature>
<evidence type="ECO:0000313" key="3">
    <source>
        <dbReference type="Proteomes" id="UP000179807"/>
    </source>
</evidence>
<feature type="region of interest" description="Disordered" evidence="1">
    <location>
        <begin position="130"/>
        <end position="161"/>
    </location>
</feature>
<feature type="compositionally biased region" description="Polar residues" evidence="1">
    <location>
        <begin position="152"/>
        <end position="161"/>
    </location>
</feature>
<evidence type="ECO:0000256" key="1">
    <source>
        <dbReference type="SAM" id="MobiDB-lite"/>
    </source>
</evidence>